<name>A0AAD8LNH8_BABGI</name>
<feature type="compositionally biased region" description="Basic and acidic residues" evidence="2">
    <location>
        <begin position="38"/>
        <end position="64"/>
    </location>
</feature>
<organism evidence="3 4">
    <name type="scientific">Babesia gibsoni</name>
    <dbReference type="NCBI Taxonomy" id="33632"/>
    <lineage>
        <taxon>Eukaryota</taxon>
        <taxon>Sar</taxon>
        <taxon>Alveolata</taxon>
        <taxon>Apicomplexa</taxon>
        <taxon>Aconoidasida</taxon>
        <taxon>Piroplasmida</taxon>
        <taxon>Babesiidae</taxon>
        <taxon>Babesia</taxon>
    </lineage>
</organism>
<proteinExistence type="predicted"/>
<accession>A0AAD8LNH8</accession>
<keyword evidence="4" id="KW-1185">Reference proteome</keyword>
<evidence type="ECO:0000313" key="3">
    <source>
        <dbReference type="EMBL" id="KAK1442001.1"/>
    </source>
</evidence>
<reference evidence="3" key="1">
    <citation type="submission" date="2023-08" db="EMBL/GenBank/DDBJ databases">
        <title>Draft sequence of the Babesia gibsoni genome.</title>
        <authorList>
            <person name="Yamagishi J.Y."/>
            <person name="Xuan X.X."/>
        </authorList>
    </citation>
    <scope>NUCLEOTIDE SEQUENCE</scope>
    <source>
        <strain evidence="3">Azabu</strain>
    </source>
</reference>
<dbReference type="AlphaFoldDB" id="A0AAD8LNH8"/>
<protein>
    <submittedName>
        <fullName evidence="3">Uncharacterized protein</fullName>
    </submittedName>
</protein>
<feature type="compositionally biased region" description="Basic and acidic residues" evidence="2">
    <location>
        <begin position="85"/>
        <end position="99"/>
    </location>
</feature>
<dbReference type="EMBL" id="JAVEPI010000004">
    <property type="protein sequence ID" value="KAK1442001.1"/>
    <property type="molecule type" value="Genomic_DNA"/>
</dbReference>
<dbReference type="Proteomes" id="UP001230268">
    <property type="component" value="Unassembled WGS sequence"/>
</dbReference>
<keyword evidence="1" id="KW-0175">Coiled coil</keyword>
<feature type="region of interest" description="Disordered" evidence="2">
    <location>
        <begin position="38"/>
        <end position="181"/>
    </location>
</feature>
<gene>
    <name evidence="3" type="ORF">BgAZ_400310</name>
</gene>
<feature type="compositionally biased region" description="Acidic residues" evidence="2">
    <location>
        <begin position="169"/>
        <end position="181"/>
    </location>
</feature>
<evidence type="ECO:0000256" key="1">
    <source>
        <dbReference type="SAM" id="Coils"/>
    </source>
</evidence>
<feature type="compositionally biased region" description="Polar residues" evidence="2">
    <location>
        <begin position="127"/>
        <end position="148"/>
    </location>
</feature>
<evidence type="ECO:0000256" key="2">
    <source>
        <dbReference type="SAM" id="MobiDB-lite"/>
    </source>
</evidence>
<sequence>MSASLRDLMRQEKEARKRSALLEEAEKRKVRVVSFRDDVKEEKTQDSRPLGEDSVKLHSPRVLEETFELLSDSDDSNRDATSAKAESKDHRLGRTKRDDNFDDLGFGMSRAASIRRTTDTGDYKAASDSTEALSKSDKNNIASSSRLYNGTGLSGPFGRHASTTRNDVADNEEDNSYNSDDEETYAVLGSLSHASGGYKTNETDNNLIEATNSIDDDVRIYDQLNTAFCSRMDYEYEQIMGNVDISNVVDESMDGATRKATITSDNFGKSGIRLSKDDKLPEGFFDNRKADAEVRGKVATREAKEKLQMLKKSKAELLSEAKYLQEKLIESYQERMRLEHDAQEQEETAKELIAKVESIKNDIATEAPIEVDMQSKSEHQAPVVDNIDDLYAFDENKDMSWRMKSVI</sequence>
<feature type="compositionally biased region" description="Acidic residues" evidence="2">
    <location>
        <begin position="65"/>
        <end position="74"/>
    </location>
</feature>
<feature type="coiled-coil region" evidence="1">
    <location>
        <begin position="300"/>
        <end position="362"/>
    </location>
</feature>
<evidence type="ECO:0000313" key="4">
    <source>
        <dbReference type="Proteomes" id="UP001230268"/>
    </source>
</evidence>
<comment type="caution">
    <text evidence="3">The sequence shown here is derived from an EMBL/GenBank/DDBJ whole genome shotgun (WGS) entry which is preliminary data.</text>
</comment>